<comment type="catalytic activity">
    <reaction evidence="1">
        <text>3',3'-c-di-GMP + H2O = 5'-phosphoguanylyl(3'-&gt;5')guanosine + H(+)</text>
        <dbReference type="Rhea" id="RHEA:24902"/>
        <dbReference type="ChEBI" id="CHEBI:15377"/>
        <dbReference type="ChEBI" id="CHEBI:15378"/>
        <dbReference type="ChEBI" id="CHEBI:58754"/>
        <dbReference type="ChEBI" id="CHEBI:58805"/>
        <dbReference type="EC" id="3.1.4.52"/>
    </reaction>
    <physiologicalReaction direction="left-to-right" evidence="1">
        <dbReference type="Rhea" id="RHEA:24903"/>
    </physiologicalReaction>
</comment>
<dbReference type="CDD" id="cd01949">
    <property type="entry name" value="GGDEF"/>
    <property type="match status" value="1"/>
</dbReference>
<keyword evidence="2" id="KW-0472">Membrane</keyword>
<dbReference type="InterPro" id="IPR000160">
    <property type="entry name" value="GGDEF_dom"/>
</dbReference>
<dbReference type="SMART" id="SM00086">
    <property type="entry name" value="PAC"/>
    <property type="match status" value="1"/>
</dbReference>
<evidence type="ECO:0000259" key="4">
    <source>
        <dbReference type="PROSITE" id="PS50113"/>
    </source>
</evidence>
<reference evidence="8 9" key="1">
    <citation type="submission" date="2018-06" db="EMBL/GenBank/DDBJ databases">
        <title>OYT1 Genome Sequencing.</title>
        <authorList>
            <person name="Kato S."/>
            <person name="Itoh T."/>
            <person name="Ohkuma M."/>
        </authorList>
    </citation>
    <scope>NUCLEOTIDE SEQUENCE [LARGE SCALE GENOMIC DNA]</scope>
    <source>
        <strain evidence="8 9">OYT1</strain>
    </source>
</reference>
<dbReference type="PROSITE" id="PS50924">
    <property type="entry name" value="MHYT"/>
    <property type="match status" value="1"/>
</dbReference>
<feature type="transmembrane region" description="Helical" evidence="2">
    <location>
        <begin position="176"/>
        <end position="196"/>
    </location>
</feature>
<dbReference type="Gene3D" id="3.30.450.20">
    <property type="entry name" value="PAS domain"/>
    <property type="match status" value="1"/>
</dbReference>
<dbReference type="InterPro" id="IPR001610">
    <property type="entry name" value="PAC"/>
</dbReference>
<dbReference type="InterPro" id="IPR005330">
    <property type="entry name" value="MHYT_dom"/>
</dbReference>
<dbReference type="InterPro" id="IPR052155">
    <property type="entry name" value="Biofilm_reg_signaling"/>
</dbReference>
<dbReference type="InterPro" id="IPR043128">
    <property type="entry name" value="Rev_trsase/Diguanyl_cyclase"/>
</dbReference>
<dbReference type="STRING" id="1188319.OYT1_00545"/>
<dbReference type="Pfam" id="PF03707">
    <property type="entry name" value="MHYT"/>
    <property type="match status" value="3"/>
</dbReference>
<dbReference type="GO" id="GO:0016020">
    <property type="term" value="C:membrane"/>
    <property type="evidence" value="ECO:0007669"/>
    <property type="project" value="UniProtKB-UniRule"/>
</dbReference>
<dbReference type="CDD" id="cd01948">
    <property type="entry name" value="EAL"/>
    <property type="match status" value="1"/>
</dbReference>
<evidence type="ECO:0000259" key="3">
    <source>
        <dbReference type="PROSITE" id="PS50112"/>
    </source>
</evidence>
<feature type="transmembrane region" description="Helical" evidence="2">
    <location>
        <begin position="107"/>
        <end position="129"/>
    </location>
</feature>
<feature type="domain" description="PAS" evidence="3">
    <location>
        <begin position="260"/>
        <end position="330"/>
    </location>
</feature>
<feature type="transmembrane region" description="Helical" evidence="2">
    <location>
        <begin position="216"/>
        <end position="238"/>
    </location>
</feature>
<keyword evidence="2" id="KW-0812">Transmembrane</keyword>
<dbReference type="OrthoDB" id="9813903at2"/>
<dbReference type="RefSeq" id="WP_062625756.1">
    <property type="nucleotide sequence ID" value="NZ_AP018738.1"/>
</dbReference>
<dbReference type="InterPro" id="IPR035965">
    <property type="entry name" value="PAS-like_dom_sf"/>
</dbReference>
<dbReference type="AlphaFoldDB" id="A0A2Z6G8R4"/>
<dbReference type="PANTHER" id="PTHR44757:SF2">
    <property type="entry name" value="BIOFILM ARCHITECTURE MAINTENANCE PROTEIN MBAA"/>
    <property type="match status" value="1"/>
</dbReference>
<dbReference type="Proteomes" id="UP000033070">
    <property type="component" value="Chromosome"/>
</dbReference>
<dbReference type="InterPro" id="IPR000700">
    <property type="entry name" value="PAS-assoc_C"/>
</dbReference>
<organism evidence="8 9">
    <name type="scientific">Ferriphaselus amnicola</name>
    <dbReference type="NCBI Taxonomy" id="1188319"/>
    <lineage>
        <taxon>Bacteria</taxon>
        <taxon>Pseudomonadati</taxon>
        <taxon>Pseudomonadota</taxon>
        <taxon>Betaproteobacteria</taxon>
        <taxon>Nitrosomonadales</taxon>
        <taxon>Gallionellaceae</taxon>
        <taxon>Ferriphaselus</taxon>
    </lineage>
</organism>
<evidence type="ECO:0000256" key="2">
    <source>
        <dbReference type="PROSITE-ProRule" id="PRU00244"/>
    </source>
</evidence>
<dbReference type="SUPFAM" id="SSF55785">
    <property type="entry name" value="PYP-like sensor domain (PAS domain)"/>
    <property type="match status" value="1"/>
</dbReference>
<evidence type="ECO:0000313" key="8">
    <source>
        <dbReference type="EMBL" id="BBE49783.1"/>
    </source>
</evidence>
<dbReference type="FunFam" id="3.20.20.450:FF:000001">
    <property type="entry name" value="Cyclic di-GMP phosphodiesterase yahA"/>
    <property type="match status" value="1"/>
</dbReference>
<dbReference type="SUPFAM" id="SSF141868">
    <property type="entry name" value="EAL domain-like"/>
    <property type="match status" value="1"/>
</dbReference>
<dbReference type="SMART" id="SM00091">
    <property type="entry name" value="PAS"/>
    <property type="match status" value="1"/>
</dbReference>
<keyword evidence="9" id="KW-1185">Reference proteome</keyword>
<dbReference type="PROSITE" id="PS50113">
    <property type="entry name" value="PAC"/>
    <property type="match status" value="1"/>
</dbReference>
<feature type="domain" description="EAL" evidence="5">
    <location>
        <begin position="559"/>
        <end position="812"/>
    </location>
</feature>
<dbReference type="EMBL" id="AP018738">
    <property type="protein sequence ID" value="BBE49783.1"/>
    <property type="molecule type" value="Genomic_DNA"/>
</dbReference>
<evidence type="ECO:0000259" key="7">
    <source>
        <dbReference type="PROSITE" id="PS50924"/>
    </source>
</evidence>
<dbReference type="GO" id="GO:0071111">
    <property type="term" value="F:cyclic-guanylate-specific phosphodiesterase activity"/>
    <property type="evidence" value="ECO:0007669"/>
    <property type="project" value="UniProtKB-EC"/>
</dbReference>
<dbReference type="GO" id="GO:0071732">
    <property type="term" value="P:cellular response to nitric oxide"/>
    <property type="evidence" value="ECO:0007669"/>
    <property type="project" value="UniProtKB-ARBA"/>
</dbReference>
<dbReference type="PROSITE" id="PS50883">
    <property type="entry name" value="EAL"/>
    <property type="match status" value="1"/>
</dbReference>
<keyword evidence="2" id="KW-1133">Transmembrane helix</keyword>
<dbReference type="Pfam" id="PF00563">
    <property type="entry name" value="EAL"/>
    <property type="match status" value="1"/>
</dbReference>
<dbReference type="Gene3D" id="3.30.70.270">
    <property type="match status" value="1"/>
</dbReference>
<dbReference type="Gene3D" id="3.20.20.450">
    <property type="entry name" value="EAL domain"/>
    <property type="match status" value="1"/>
</dbReference>
<dbReference type="NCBIfam" id="TIGR00254">
    <property type="entry name" value="GGDEF"/>
    <property type="match status" value="1"/>
</dbReference>
<dbReference type="NCBIfam" id="TIGR00229">
    <property type="entry name" value="sensory_box"/>
    <property type="match status" value="1"/>
</dbReference>
<dbReference type="InterPro" id="IPR001633">
    <property type="entry name" value="EAL_dom"/>
</dbReference>
<evidence type="ECO:0000313" key="9">
    <source>
        <dbReference type="Proteomes" id="UP000033070"/>
    </source>
</evidence>
<feature type="domain" description="GGDEF" evidence="6">
    <location>
        <begin position="417"/>
        <end position="550"/>
    </location>
</feature>
<feature type="transmembrane region" description="Helical" evidence="2">
    <location>
        <begin position="72"/>
        <end position="95"/>
    </location>
</feature>
<protein>
    <submittedName>
        <fullName evidence="8">Putative signaling protein</fullName>
    </submittedName>
</protein>
<dbReference type="InterPro" id="IPR013655">
    <property type="entry name" value="PAS_fold_3"/>
</dbReference>
<dbReference type="Pfam" id="PF08447">
    <property type="entry name" value="PAS_3"/>
    <property type="match status" value="1"/>
</dbReference>
<evidence type="ECO:0000259" key="5">
    <source>
        <dbReference type="PROSITE" id="PS50883"/>
    </source>
</evidence>
<feature type="transmembrane region" description="Helical" evidence="2">
    <location>
        <begin position="43"/>
        <end position="66"/>
    </location>
</feature>
<evidence type="ECO:0000259" key="6">
    <source>
        <dbReference type="PROSITE" id="PS50887"/>
    </source>
</evidence>
<dbReference type="KEGG" id="fam:OYT1_ch0208"/>
<evidence type="ECO:0000256" key="1">
    <source>
        <dbReference type="ARBA" id="ARBA00051114"/>
    </source>
</evidence>
<dbReference type="Pfam" id="PF00990">
    <property type="entry name" value="GGDEF"/>
    <property type="match status" value="1"/>
</dbReference>
<dbReference type="PANTHER" id="PTHR44757">
    <property type="entry name" value="DIGUANYLATE CYCLASE DGCP"/>
    <property type="match status" value="1"/>
</dbReference>
<accession>A0A2Z6G8R4</accession>
<dbReference type="CDD" id="cd00130">
    <property type="entry name" value="PAS"/>
    <property type="match status" value="1"/>
</dbReference>
<gene>
    <name evidence="8" type="ORF">OYT1_ch0208</name>
</gene>
<name>A0A2Z6G8R4_9PROT</name>
<dbReference type="SMART" id="SM00052">
    <property type="entry name" value="EAL"/>
    <property type="match status" value="1"/>
</dbReference>
<dbReference type="SUPFAM" id="SSF55073">
    <property type="entry name" value="Nucleotide cyclase"/>
    <property type="match status" value="1"/>
</dbReference>
<dbReference type="InterPro" id="IPR000014">
    <property type="entry name" value="PAS"/>
</dbReference>
<dbReference type="SMART" id="SM00267">
    <property type="entry name" value="GGDEF"/>
    <property type="match status" value="1"/>
</dbReference>
<feature type="transmembrane region" description="Helical" evidence="2">
    <location>
        <begin position="6"/>
        <end position="23"/>
    </location>
</feature>
<feature type="transmembrane region" description="Helical" evidence="2">
    <location>
        <begin position="141"/>
        <end position="164"/>
    </location>
</feature>
<dbReference type="FunFam" id="3.30.70.270:FF:000001">
    <property type="entry name" value="Diguanylate cyclase domain protein"/>
    <property type="match status" value="1"/>
</dbReference>
<dbReference type="InterPro" id="IPR029787">
    <property type="entry name" value="Nucleotide_cyclase"/>
</dbReference>
<feature type="domain" description="MHYT" evidence="7">
    <location>
        <begin position="5"/>
        <end position="200"/>
    </location>
</feature>
<dbReference type="PROSITE" id="PS50887">
    <property type="entry name" value="GGDEF"/>
    <property type="match status" value="1"/>
</dbReference>
<proteinExistence type="predicted"/>
<sequence>MQGSYDIWLVLLSIGIAVMASYIGLDMASRVNLAKRVHLRQLWLIGGTLSMGCGIWAMHFIGMLAYNLPIPVAYHIPTTLLSLLVANLVSGLTLFMASRKSLGWMKLLLTGTIMGLGIAAMHYVGMSAMQIAPTINYDLPLFSLSLIIAIIAAVAALYLAFSLRDENSPSTIWKKAGSAILMGIAIVGMHFTGMAAAVISPDSICTAAAPEYSGDVLAVIVAICSGLIVAATLLLGMLDARVARQAEKEVRMMTRELRDSEERFRTMTERVRDIFSILSPEGIVKYESPAVMDALGYEPEELIGNNMFELVHPQDNEAVQYQFERVLAGEEMIRPIEFRFRHKNGTWRILEAFARNELANPAVDGIVVHSRDITEHKQSQQTIWNLAHHDALTGLPNRSLLQDRILQAIHQAHREGHKLAVLFLDLDHFKHINDSLGHHVGDALLQVAAQRIESCLREGDTVARLGGDEFVVLLPSFQSDADVVMVADKILEELGKPFEIDGHGLHIGVSIGISQYPRDGKEPGHLMRMADAAMYHAKANGRNNAQFFTEQIDSVARERLQVENGLRLAIQQGELRLYYQPLVDLKTNVVVGMEALIRWEHPERGLLSPGSFVEIAEDTGLISIIGEWILGEACHQAKQWNDQGFALQVAINLSVRQFDSGNLHQTIVHALRQSGLPARQLKLEITESTMISNIEETSQLLERLRSLGIQIAIDDFGTGYSSLSYLKRFPIDTLKIDQSFVRDIGVDTDDEAIVTAIIAVAHSLKMGLVAEGIETERQLDFLRGLGCDIGQGYYFSKPLPPDAFTEFMKNRT</sequence>
<dbReference type="PROSITE" id="PS50112">
    <property type="entry name" value="PAS"/>
    <property type="match status" value="1"/>
</dbReference>
<feature type="domain" description="PAC" evidence="4">
    <location>
        <begin position="334"/>
        <end position="385"/>
    </location>
</feature>
<dbReference type="InterPro" id="IPR035919">
    <property type="entry name" value="EAL_sf"/>
</dbReference>